<feature type="region of interest" description="Disordered" evidence="1">
    <location>
        <begin position="133"/>
        <end position="161"/>
    </location>
</feature>
<keyword evidence="3" id="KW-1185">Reference proteome</keyword>
<reference evidence="2" key="1">
    <citation type="submission" date="2023-04" db="EMBL/GenBank/DDBJ databases">
        <title>Black Yeasts Isolated from many extreme environments.</title>
        <authorList>
            <person name="Coleine C."/>
            <person name="Stajich J.E."/>
            <person name="Selbmann L."/>
        </authorList>
    </citation>
    <scope>NUCLEOTIDE SEQUENCE</scope>
    <source>
        <strain evidence="2">CCFEE 5312</strain>
    </source>
</reference>
<organism evidence="2 3">
    <name type="scientific">Extremus antarcticus</name>
    <dbReference type="NCBI Taxonomy" id="702011"/>
    <lineage>
        <taxon>Eukaryota</taxon>
        <taxon>Fungi</taxon>
        <taxon>Dikarya</taxon>
        <taxon>Ascomycota</taxon>
        <taxon>Pezizomycotina</taxon>
        <taxon>Dothideomycetes</taxon>
        <taxon>Dothideomycetidae</taxon>
        <taxon>Mycosphaerellales</taxon>
        <taxon>Extremaceae</taxon>
        <taxon>Extremus</taxon>
    </lineage>
</organism>
<name>A0AAJ0GBZ1_9PEZI</name>
<evidence type="ECO:0000313" key="3">
    <source>
        <dbReference type="Proteomes" id="UP001271007"/>
    </source>
</evidence>
<comment type="caution">
    <text evidence="2">The sequence shown here is derived from an EMBL/GenBank/DDBJ whole genome shotgun (WGS) entry which is preliminary data.</text>
</comment>
<evidence type="ECO:0000256" key="1">
    <source>
        <dbReference type="SAM" id="MobiDB-lite"/>
    </source>
</evidence>
<feature type="compositionally biased region" description="Low complexity" evidence="1">
    <location>
        <begin position="98"/>
        <end position="110"/>
    </location>
</feature>
<feature type="compositionally biased region" description="Acidic residues" evidence="1">
    <location>
        <begin position="146"/>
        <end position="156"/>
    </location>
</feature>
<feature type="region of interest" description="Disordered" evidence="1">
    <location>
        <begin position="83"/>
        <end position="120"/>
    </location>
</feature>
<dbReference type="Proteomes" id="UP001271007">
    <property type="component" value="Unassembled WGS sequence"/>
</dbReference>
<gene>
    <name evidence="2" type="ORF">LTR09_006054</name>
</gene>
<evidence type="ECO:0000313" key="2">
    <source>
        <dbReference type="EMBL" id="KAK3052990.1"/>
    </source>
</evidence>
<accession>A0AAJ0GBZ1</accession>
<dbReference type="EMBL" id="JAWDJX010000018">
    <property type="protein sequence ID" value="KAK3052990.1"/>
    <property type="molecule type" value="Genomic_DNA"/>
</dbReference>
<protein>
    <submittedName>
        <fullName evidence="2">Uncharacterized protein</fullName>
    </submittedName>
</protein>
<proteinExistence type="predicted"/>
<feature type="region of interest" description="Disordered" evidence="1">
    <location>
        <begin position="175"/>
        <end position="198"/>
    </location>
</feature>
<feature type="compositionally biased region" description="Acidic residues" evidence="1">
    <location>
        <begin position="177"/>
        <end position="191"/>
    </location>
</feature>
<dbReference type="AlphaFoldDB" id="A0AAJ0GBZ1"/>
<sequence length="198" mass="21528">MPTAPTPRTWTLRFKHHRSTILLHIDPIQTLPSIRRDLLAALTQTNPTGTFNTHTLPQNPDEILLAKPVDINDLSLGWETLASTSTTDSETSGKGKGKASSTASSVTKGKNSLQDCPQGAGLRDGGVVAFKFKGQGGDEGGVRDTQEEDEDEIVVAEEDRGPRRELWDVVVPTLEETYGDQMDEEEDEGVGMDEPTGR</sequence>